<feature type="signal peptide" evidence="1">
    <location>
        <begin position="1"/>
        <end position="27"/>
    </location>
</feature>
<dbReference type="EMBL" id="JACCBN010000001">
    <property type="protein sequence ID" value="NYD39001.1"/>
    <property type="molecule type" value="Genomic_DNA"/>
</dbReference>
<gene>
    <name evidence="2" type="ORF">BJ983_005103</name>
</gene>
<evidence type="ECO:0000313" key="2">
    <source>
        <dbReference type="EMBL" id="NYD39001.1"/>
    </source>
</evidence>
<protein>
    <recommendedName>
        <fullName evidence="4">DUF5666 domain-containing protein</fullName>
    </recommendedName>
</protein>
<evidence type="ECO:0008006" key="4">
    <source>
        <dbReference type="Google" id="ProtNLM"/>
    </source>
</evidence>
<evidence type="ECO:0000256" key="1">
    <source>
        <dbReference type="SAM" id="SignalP"/>
    </source>
</evidence>
<sequence>MSSSARLSALAALVGVALFLLPGSALAGTPAGPVADQIRLGQTVSVRGDVTDGAAGRASIAVSGSLLAGTGTCSTSDGSVTLTCRSVLSVVRTGVGTATVVGTAAVTGVAGIVRGAVVPVVAVVRDGAVSGGATVDSLSVSLSGRQVSVGLVGGGNLTVG</sequence>
<comment type="caution">
    <text evidence="2">The sequence shown here is derived from an EMBL/GenBank/DDBJ whole genome shotgun (WGS) entry which is preliminary data.</text>
</comment>
<dbReference type="RefSeq" id="WP_179796371.1">
    <property type="nucleotide sequence ID" value="NZ_BAABHP010000019.1"/>
</dbReference>
<proteinExistence type="predicted"/>
<name>A0A7Y9E0X7_9PSEU</name>
<dbReference type="AlphaFoldDB" id="A0A7Y9E0X7"/>
<dbReference type="Proteomes" id="UP000535890">
    <property type="component" value="Unassembled WGS sequence"/>
</dbReference>
<accession>A0A7Y9E0X7</accession>
<organism evidence="2 3">
    <name type="scientific">Actinomycetospora corticicola</name>
    <dbReference type="NCBI Taxonomy" id="663602"/>
    <lineage>
        <taxon>Bacteria</taxon>
        <taxon>Bacillati</taxon>
        <taxon>Actinomycetota</taxon>
        <taxon>Actinomycetes</taxon>
        <taxon>Pseudonocardiales</taxon>
        <taxon>Pseudonocardiaceae</taxon>
        <taxon>Actinomycetospora</taxon>
    </lineage>
</organism>
<evidence type="ECO:0000313" key="3">
    <source>
        <dbReference type="Proteomes" id="UP000535890"/>
    </source>
</evidence>
<keyword evidence="3" id="KW-1185">Reference proteome</keyword>
<feature type="chain" id="PRO_5031216296" description="DUF5666 domain-containing protein" evidence="1">
    <location>
        <begin position="28"/>
        <end position="160"/>
    </location>
</feature>
<reference evidence="2 3" key="1">
    <citation type="submission" date="2020-07" db="EMBL/GenBank/DDBJ databases">
        <title>Sequencing the genomes of 1000 actinobacteria strains.</title>
        <authorList>
            <person name="Klenk H.-P."/>
        </authorList>
    </citation>
    <scope>NUCLEOTIDE SEQUENCE [LARGE SCALE GENOMIC DNA]</scope>
    <source>
        <strain evidence="2 3">DSM 45772</strain>
    </source>
</reference>
<keyword evidence="1" id="KW-0732">Signal</keyword>